<evidence type="ECO:0000259" key="9">
    <source>
        <dbReference type="SMART" id="SM01349"/>
    </source>
</evidence>
<reference evidence="11" key="1">
    <citation type="journal article" date="2014" name="Genome Announc.">
        <title>Genome sequence and annotation of Acremonium chrysogenum, producer of the beta-lactam antibiotic cephalosporin C.</title>
        <authorList>
            <person name="Terfehr D."/>
            <person name="Dahlmann T.A."/>
            <person name="Specht T."/>
            <person name="Zadra I."/>
            <person name="Kuernsteiner H."/>
            <person name="Kueck U."/>
        </authorList>
    </citation>
    <scope>NUCLEOTIDE SEQUENCE [LARGE SCALE GENOMIC DNA]</scope>
    <source>
        <strain evidence="11">ATCC 11550 / CBS 779.69 / DSM 880 / IAM 14645 / JCM 23072 / IMI 49137</strain>
    </source>
</reference>
<evidence type="ECO:0000256" key="1">
    <source>
        <dbReference type="ARBA" id="ARBA00004186"/>
    </source>
</evidence>
<feature type="domain" description="TOG" evidence="9">
    <location>
        <begin position="281"/>
        <end position="522"/>
    </location>
</feature>
<dbReference type="GO" id="GO:0005876">
    <property type="term" value="C:spindle microtubule"/>
    <property type="evidence" value="ECO:0007669"/>
    <property type="project" value="TreeGrafter"/>
</dbReference>
<evidence type="ECO:0000256" key="4">
    <source>
        <dbReference type="ARBA" id="ARBA00022618"/>
    </source>
</evidence>
<dbReference type="InterPro" id="IPR024395">
    <property type="entry name" value="CLASP_N_dom"/>
</dbReference>
<gene>
    <name evidence="10" type="ORF">ACRE_085070</name>
</gene>
<dbReference type="AlphaFoldDB" id="A0A086SUK8"/>
<dbReference type="GO" id="GO:0060172">
    <property type="term" value="P:astral microtubule depolymerization"/>
    <property type="evidence" value="ECO:0007669"/>
    <property type="project" value="TreeGrafter"/>
</dbReference>
<keyword evidence="5" id="KW-0493">Microtubule</keyword>
<dbReference type="GO" id="GO:0008017">
    <property type="term" value="F:microtubule binding"/>
    <property type="evidence" value="ECO:0007669"/>
    <property type="project" value="TreeGrafter"/>
</dbReference>
<dbReference type="Proteomes" id="UP000029964">
    <property type="component" value="Unassembled WGS sequence"/>
</dbReference>
<dbReference type="Gene3D" id="1.25.10.10">
    <property type="entry name" value="Leucine-rich Repeat Variant"/>
    <property type="match status" value="3"/>
</dbReference>
<feature type="region of interest" description="Disordered" evidence="8">
    <location>
        <begin position="829"/>
        <end position="848"/>
    </location>
</feature>
<dbReference type="PANTHER" id="PTHR21567:SF9">
    <property type="entry name" value="CLIP-ASSOCIATING PROTEIN"/>
    <property type="match status" value="1"/>
</dbReference>
<dbReference type="EMBL" id="JPKY01000167">
    <property type="protein sequence ID" value="KFH40790.1"/>
    <property type="molecule type" value="Genomic_DNA"/>
</dbReference>
<evidence type="ECO:0000256" key="6">
    <source>
        <dbReference type="ARBA" id="ARBA00022776"/>
    </source>
</evidence>
<feature type="compositionally biased region" description="Polar residues" evidence="8">
    <location>
        <begin position="533"/>
        <end position="542"/>
    </location>
</feature>
<dbReference type="InterPro" id="IPR016024">
    <property type="entry name" value="ARM-type_fold"/>
</dbReference>
<dbReference type="InterPro" id="IPR034085">
    <property type="entry name" value="TOG"/>
</dbReference>
<dbReference type="SMART" id="SM01349">
    <property type="entry name" value="TOG"/>
    <property type="match status" value="3"/>
</dbReference>
<accession>A0A086SUK8</accession>
<feature type="domain" description="TOG" evidence="9">
    <location>
        <begin position="838"/>
        <end position="1093"/>
    </location>
</feature>
<feature type="compositionally biased region" description="Polar residues" evidence="8">
    <location>
        <begin position="719"/>
        <end position="729"/>
    </location>
</feature>
<comment type="caution">
    <text evidence="10">The sequence shown here is derived from an EMBL/GenBank/DDBJ whole genome shotgun (WGS) entry which is preliminary data.</text>
</comment>
<keyword evidence="6" id="KW-0131">Cell cycle</keyword>
<dbReference type="Pfam" id="PF12348">
    <property type="entry name" value="CLASP_N"/>
    <property type="match status" value="2"/>
</dbReference>
<feature type="region of interest" description="Disordered" evidence="8">
    <location>
        <begin position="714"/>
        <end position="792"/>
    </location>
</feature>
<dbReference type="OrthoDB" id="46159at2759"/>
<dbReference type="PANTHER" id="PTHR21567">
    <property type="entry name" value="CLASP"/>
    <property type="match status" value="1"/>
</dbReference>
<organism evidence="10 11">
    <name type="scientific">Hapsidospora chrysogenum (strain ATCC 11550 / CBS 779.69 / DSM 880 / IAM 14645 / JCM 23072 / IMI 49137)</name>
    <name type="common">Acremonium chrysogenum</name>
    <dbReference type="NCBI Taxonomy" id="857340"/>
    <lineage>
        <taxon>Eukaryota</taxon>
        <taxon>Fungi</taxon>
        <taxon>Dikarya</taxon>
        <taxon>Ascomycota</taxon>
        <taxon>Pezizomycotina</taxon>
        <taxon>Sordariomycetes</taxon>
        <taxon>Hypocreomycetidae</taxon>
        <taxon>Hypocreales</taxon>
        <taxon>Bionectriaceae</taxon>
        <taxon>Hapsidospora</taxon>
    </lineage>
</organism>
<comment type="similarity">
    <text evidence="2">Belongs to the CLASP family.</text>
</comment>
<dbReference type="SUPFAM" id="SSF48371">
    <property type="entry name" value="ARM repeat"/>
    <property type="match status" value="1"/>
</dbReference>
<dbReference type="GO" id="GO:0090307">
    <property type="term" value="P:mitotic spindle assembly"/>
    <property type="evidence" value="ECO:0007669"/>
    <property type="project" value="TreeGrafter"/>
</dbReference>
<comment type="subcellular location">
    <subcellularLocation>
        <location evidence="1">Cytoplasm</location>
        <location evidence="1">Cytoskeleton</location>
        <location evidence="1">Spindle</location>
    </subcellularLocation>
</comment>
<evidence type="ECO:0000256" key="7">
    <source>
        <dbReference type="ARBA" id="ARBA00024889"/>
    </source>
</evidence>
<protein>
    <submittedName>
        <fullName evidence="10">Protein stu-like protein</fullName>
    </submittedName>
</protein>
<feature type="region of interest" description="Disordered" evidence="8">
    <location>
        <begin position="557"/>
        <end position="701"/>
    </location>
</feature>
<feature type="domain" description="TOG" evidence="9">
    <location>
        <begin position="10"/>
        <end position="232"/>
    </location>
</feature>
<feature type="region of interest" description="Disordered" evidence="8">
    <location>
        <begin position="507"/>
        <end position="544"/>
    </location>
</feature>
<evidence type="ECO:0000313" key="11">
    <source>
        <dbReference type="Proteomes" id="UP000029964"/>
    </source>
</evidence>
<evidence type="ECO:0000256" key="8">
    <source>
        <dbReference type="SAM" id="MobiDB-lite"/>
    </source>
</evidence>
<keyword evidence="11" id="KW-1185">Reference proteome</keyword>
<name>A0A086SUK8_HAPC1</name>
<dbReference type="GO" id="GO:0005881">
    <property type="term" value="C:cytoplasmic microtubule"/>
    <property type="evidence" value="ECO:0007669"/>
    <property type="project" value="TreeGrafter"/>
</dbReference>
<comment type="function">
    <text evidence="7">Microtubule binding protein that promotes the stabilization of dynamic microtubules. Required for mitotic spindle formation.</text>
</comment>
<evidence type="ECO:0000256" key="3">
    <source>
        <dbReference type="ARBA" id="ARBA00011375"/>
    </source>
</evidence>
<keyword evidence="6" id="KW-0498">Mitosis</keyword>
<feature type="compositionally biased region" description="Low complexity" evidence="8">
    <location>
        <begin position="247"/>
        <end position="256"/>
    </location>
</feature>
<feature type="compositionally biased region" description="Polar residues" evidence="8">
    <location>
        <begin position="780"/>
        <end position="789"/>
    </location>
</feature>
<evidence type="ECO:0000256" key="5">
    <source>
        <dbReference type="ARBA" id="ARBA00022701"/>
    </source>
</evidence>
<dbReference type="GO" id="GO:0051301">
    <property type="term" value="P:cell division"/>
    <property type="evidence" value="ECO:0007669"/>
    <property type="project" value="UniProtKB-KW"/>
</dbReference>
<sequence length="1096" mass="120001">MADHKLTETQVADLVTILRGDSSLDSKVQFVTNVKSGIKQHNVPETCVPQLFDGLRAASTSQHAALVNVGFTSLNHLLTRLSRQDPKLLVKEAARTLPLVVEKLGDQKEKLRSTALSALNTLYTVAPVDVERVVRNSAMVGKNPRAKEGAMQWLLQTHKERGLQFRSYVPLLMDLLEDADGMVRDAAKATVIELFKNAPNAAKSDLKRQLKNFKVRPAIEQAIVKALVPTSAARPETPAEAAPPPRSALAASVSSSSAVDRPITPALDTRAESIEAQYVNTHRELSDIFKEMAWCFEGRETEQNWVKREESIVTMRRLNAGNAPSDFLDTFVPGLRGLLDGIIKAINSLRTSLSKEGCTLVQDLANTLGPAMEPLVELLMQTLIKQSANAKKIASQLANVTVDTLIGRVSYNHRLMQHIWSAAQDKNVQPRTYVTGWIKTILNKEAGHKNHVEHTGGVDLIEKCIKKGLADPNPAVREKMRSTFWTFWAIWPARADAIKEDLDPTAQKLLNRDPGNPNSSKKADAPRPGLGLSRSTMTSSKPSLRETMLAQKKATLEAKKLPARPGSAMAHISPVRKVSDSTDNKPGASSAKPTGSRTRPEAGTVSVNASGMSVAPMRPTRRRPELAARPATAGPYSVRDQPSSMLTDSPPAARPKPTTSRTVPKETTPRRVVPRTRPGHVPHASESSINSPGAKPKAAAAAAAAAVSPRISPAKFKSSESAHIPNSPSRLHEDPTLEIPTATSLPEVILPPTKPLEPDVSQPRVESQPPPSVHVPEITFDSQPQSPSQEPVKVYEDPFVEEQKTPIPTFTGPVLEDRPVNEDAAHLQTTNGHTTTEDAAESPEKVRQNSRLLDSGINKIKAKSLEVHGFRKFQSLLRDNKTVFTDEKFETLLLGLFEYLEDSLPSTPPEKVQDVKAQILTTIKLLLKRQRENFQPHVPNCLESLIQTRSAYDNRAHIVSGLELLSDELVSLGDAAELVVVLGRRLQDYTDTTTEGCRSLSMGLHILRSLLDRRDEPTATALADGELAQLAAIAERCIESADSGVRMDAVQLCVALHARIGEQRFWEFLRGVKDDPKSLITYYIVKRQREQGAVPA</sequence>
<evidence type="ECO:0000256" key="2">
    <source>
        <dbReference type="ARBA" id="ARBA00009549"/>
    </source>
</evidence>
<comment type="subunit">
    <text evidence="3">Interacts with microtubules.</text>
</comment>
<dbReference type="InterPro" id="IPR011989">
    <property type="entry name" value="ARM-like"/>
</dbReference>
<keyword evidence="4" id="KW-0132">Cell division</keyword>
<evidence type="ECO:0000313" key="10">
    <source>
        <dbReference type="EMBL" id="KFH40790.1"/>
    </source>
</evidence>
<dbReference type="GO" id="GO:1990023">
    <property type="term" value="C:mitotic spindle midzone"/>
    <property type="evidence" value="ECO:0007669"/>
    <property type="project" value="TreeGrafter"/>
</dbReference>
<dbReference type="GO" id="GO:0005815">
    <property type="term" value="C:microtubule organizing center"/>
    <property type="evidence" value="ECO:0007669"/>
    <property type="project" value="TreeGrafter"/>
</dbReference>
<proteinExistence type="inferred from homology"/>
<feature type="region of interest" description="Disordered" evidence="8">
    <location>
        <begin position="232"/>
        <end position="256"/>
    </location>
</feature>
<dbReference type="STRING" id="857340.A0A086SUK8"/>
<dbReference type="HOGENOM" id="CLU_004060_0_0_1"/>